<dbReference type="SUPFAM" id="SSF47226">
    <property type="entry name" value="Histidine-containing phosphotransfer domain, HPT domain"/>
    <property type="match status" value="1"/>
</dbReference>
<evidence type="ECO:0000313" key="3">
    <source>
        <dbReference type="EMBL" id="SEB92096.1"/>
    </source>
</evidence>
<sequence length="129" mass="13795">MTTVCASSELNARVAVDARCLERLCADLGGDMAAIRGFVSTFMKLWPGRLARVTSAAERADFDDLLDSTLSIRSASRMLGAMRLDYVAEDVERSGRAGDISHVRCLIPSLATTGEQTLDALTGVLDARG</sequence>
<evidence type="ECO:0000313" key="4">
    <source>
        <dbReference type="Proteomes" id="UP000199183"/>
    </source>
</evidence>
<dbReference type="InterPro" id="IPR036641">
    <property type="entry name" value="HPT_dom_sf"/>
</dbReference>
<gene>
    <name evidence="3" type="ORF">SAMN04489806_2129</name>
</gene>
<accession>A0A1H4N9V6</accession>
<dbReference type="GO" id="GO:0000160">
    <property type="term" value="P:phosphorelay signal transduction system"/>
    <property type="evidence" value="ECO:0007669"/>
    <property type="project" value="InterPro"/>
</dbReference>
<dbReference type="OrthoDB" id="4945046at2"/>
<dbReference type="STRING" id="640635.SAMN04489806_2129"/>
<dbReference type="PROSITE" id="PS50894">
    <property type="entry name" value="HPT"/>
    <property type="match status" value="1"/>
</dbReference>
<dbReference type="RefSeq" id="WP_091183734.1">
    <property type="nucleotide sequence ID" value="NZ_FNRY01000001.1"/>
</dbReference>
<reference evidence="3 4" key="1">
    <citation type="submission" date="2016-10" db="EMBL/GenBank/DDBJ databases">
        <authorList>
            <person name="de Groot N.N."/>
        </authorList>
    </citation>
    <scope>NUCLEOTIDE SEQUENCE [LARGE SCALE GENOMIC DNA]</scope>
    <source>
        <strain evidence="3 4">DSM 21799</strain>
    </source>
</reference>
<dbReference type="EMBL" id="FNRY01000001">
    <property type="protein sequence ID" value="SEB92096.1"/>
    <property type="molecule type" value="Genomic_DNA"/>
</dbReference>
<evidence type="ECO:0000256" key="1">
    <source>
        <dbReference type="PROSITE-ProRule" id="PRU00110"/>
    </source>
</evidence>
<dbReference type="InterPro" id="IPR008207">
    <property type="entry name" value="Sig_transdc_His_kin_Hpt_dom"/>
</dbReference>
<dbReference type="AlphaFoldDB" id="A0A1H4N9V6"/>
<evidence type="ECO:0000259" key="2">
    <source>
        <dbReference type="PROSITE" id="PS50894"/>
    </source>
</evidence>
<organism evidence="3 4">
    <name type="scientific">Paramicrobacterium humi</name>
    <dbReference type="NCBI Taxonomy" id="640635"/>
    <lineage>
        <taxon>Bacteria</taxon>
        <taxon>Bacillati</taxon>
        <taxon>Actinomycetota</taxon>
        <taxon>Actinomycetes</taxon>
        <taxon>Micrococcales</taxon>
        <taxon>Microbacteriaceae</taxon>
        <taxon>Paramicrobacterium</taxon>
    </lineage>
</organism>
<comment type="caution">
    <text evidence="1">Lacks conserved residue(s) required for the propagation of feature annotation.</text>
</comment>
<feature type="domain" description="HPt" evidence="2">
    <location>
        <begin position="31"/>
        <end position="128"/>
    </location>
</feature>
<dbReference type="Proteomes" id="UP000199183">
    <property type="component" value="Unassembled WGS sequence"/>
</dbReference>
<keyword evidence="4" id="KW-1185">Reference proteome</keyword>
<protein>
    <recommendedName>
        <fullName evidence="2">HPt domain-containing protein</fullName>
    </recommendedName>
</protein>
<proteinExistence type="predicted"/>
<name>A0A1H4N9V6_9MICO</name>
<dbReference type="Gene3D" id="1.20.120.160">
    <property type="entry name" value="HPT domain"/>
    <property type="match status" value="1"/>
</dbReference>